<evidence type="ECO:0000313" key="4">
    <source>
        <dbReference type="Proteomes" id="UP000574133"/>
    </source>
</evidence>
<evidence type="ECO:0000313" key="3">
    <source>
        <dbReference type="EMBL" id="MBB6676780.1"/>
    </source>
</evidence>
<dbReference type="Pfam" id="PF07833">
    <property type="entry name" value="Cu_amine_oxidN1"/>
    <property type="match status" value="1"/>
</dbReference>
<evidence type="ECO:0000256" key="1">
    <source>
        <dbReference type="SAM" id="SignalP"/>
    </source>
</evidence>
<dbReference type="SUPFAM" id="SSF55383">
    <property type="entry name" value="Copper amine oxidase, domain N"/>
    <property type="match status" value="1"/>
</dbReference>
<feature type="domain" description="Copper amine oxidase-like N-terminal" evidence="2">
    <location>
        <begin position="54"/>
        <end position="97"/>
    </location>
</feature>
<accession>A0A841TC20</accession>
<proteinExistence type="predicted"/>
<gene>
    <name evidence="3" type="ORF">H4Q31_05480</name>
</gene>
<protein>
    <recommendedName>
        <fullName evidence="2">Copper amine oxidase-like N-terminal domain-containing protein</fullName>
    </recommendedName>
</protein>
<comment type="caution">
    <text evidence="3">The sequence shown here is derived from an EMBL/GenBank/DDBJ whole genome shotgun (WGS) entry which is preliminary data.</text>
</comment>
<keyword evidence="4" id="KW-1185">Reference proteome</keyword>
<dbReference type="InterPro" id="IPR012854">
    <property type="entry name" value="Cu_amine_oxidase-like_N"/>
</dbReference>
<dbReference type="EMBL" id="JACJVN010000022">
    <property type="protein sequence ID" value="MBB6676780.1"/>
    <property type="molecule type" value="Genomic_DNA"/>
</dbReference>
<dbReference type="Proteomes" id="UP000574133">
    <property type="component" value="Unassembled WGS sequence"/>
</dbReference>
<evidence type="ECO:0000259" key="2">
    <source>
        <dbReference type="Pfam" id="PF07833"/>
    </source>
</evidence>
<feature type="signal peptide" evidence="1">
    <location>
        <begin position="1"/>
        <end position="37"/>
    </location>
</feature>
<feature type="chain" id="PRO_5032452895" description="Copper amine oxidase-like N-terminal domain-containing protein" evidence="1">
    <location>
        <begin position="38"/>
        <end position="232"/>
    </location>
</feature>
<organism evidence="3 4">
    <name type="scientific">Cohnella lubricantis</name>
    <dbReference type="NCBI Taxonomy" id="2163172"/>
    <lineage>
        <taxon>Bacteria</taxon>
        <taxon>Bacillati</taxon>
        <taxon>Bacillota</taxon>
        <taxon>Bacilli</taxon>
        <taxon>Bacillales</taxon>
        <taxon>Paenibacillaceae</taxon>
        <taxon>Cohnella</taxon>
    </lineage>
</organism>
<dbReference type="AlphaFoldDB" id="A0A841TC20"/>
<reference evidence="3 4" key="1">
    <citation type="submission" date="2020-08" db="EMBL/GenBank/DDBJ databases">
        <title>Cohnella phylogeny.</title>
        <authorList>
            <person name="Dunlap C."/>
        </authorList>
    </citation>
    <scope>NUCLEOTIDE SEQUENCE [LARGE SCALE GENOMIC DNA]</scope>
    <source>
        <strain evidence="3 4">DSM 103658</strain>
    </source>
</reference>
<name>A0A841TC20_9BACL</name>
<dbReference type="InterPro" id="IPR036582">
    <property type="entry name" value="Mao_N_sf"/>
</dbReference>
<sequence length="232" mass="26480">MKQVSSGIAEDMVMTKYKLLAGLLGTAVLVSPLAAHAEDEAAPQYTVLDGKYLDDRVYMPLRAAADGIGAVTTWNQKTKTATVELNGKRFEATVGPYVKLFDNRIYVQFRQFDSTFFDPNHIIWQREHLQASSDRFIIQVAPLKDAEAVKFATNAIAKKPQRKQFLKDTDGFFAQEYVYWEGFDKYKVIYNSEWNADGEYYSSTIEAKMKKSNHQWVIYSFNYGVNGMLPPH</sequence>
<keyword evidence="1" id="KW-0732">Signal</keyword>